<dbReference type="InterPro" id="IPR009061">
    <property type="entry name" value="DNA-bd_dom_put_sf"/>
</dbReference>
<dbReference type="EMBL" id="NIBS01000011">
    <property type="protein sequence ID" value="PHM27493.1"/>
    <property type="molecule type" value="Genomic_DNA"/>
</dbReference>
<evidence type="ECO:0000313" key="2">
    <source>
        <dbReference type="EMBL" id="PHM27493.1"/>
    </source>
</evidence>
<evidence type="ECO:0000313" key="3">
    <source>
        <dbReference type="Proteomes" id="UP000225833"/>
    </source>
</evidence>
<protein>
    <submittedName>
        <fullName evidence="2">DNA-binding protein</fullName>
    </submittedName>
</protein>
<dbReference type="GO" id="GO:0003677">
    <property type="term" value="F:DNA binding"/>
    <property type="evidence" value="ECO:0007669"/>
    <property type="project" value="UniProtKB-KW"/>
</dbReference>
<dbReference type="InterPro" id="IPR041657">
    <property type="entry name" value="HTH_17"/>
</dbReference>
<dbReference type="AlphaFoldDB" id="A0A2D0J0D2"/>
<comment type="caution">
    <text evidence="2">The sequence shown here is derived from an EMBL/GenBank/DDBJ whole genome shotgun (WGS) entry which is preliminary data.</text>
</comment>
<accession>A0A2D0J0D2</accession>
<reference evidence="2 3" key="1">
    <citation type="journal article" date="2017" name="Nat. Microbiol.">
        <title>Natural product diversity associated with the nematode symbionts Photorhabdus and Xenorhabdus.</title>
        <authorList>
            <person name="Tobias N.J."/>
            <person name="Wolff H."/>
            <person name="Djahanschiri B."/>
            <person name="Grundmann F."/>
            <person name="Kronenwerth M."/>
            <person name="Shi Y.M."/>
            <person name="Simonyi S."/>
            <person name="Grun P."/>
            <person name="Shapiro-Ilan D."/>
            <person name="Pidot S.J."/>
            <person name="Stinear T.P."/>
            <person name="Ebersberger I."/>
            <person name="Bode H.B."/>
        </authorList>
    </citation>
    <scope>NUCLEOTIDE SEQUENCE [LARGE SCALE GENOMIC DNA]</scope>
    <source>
        <strain evidence="2 3">DSM 16342</strain>
    </source>
</reference>
<keyword evidence="2" id="KW-0238">DNA-binding</keyword>
<gene>
    <name evidence="2" type="ORF">Xbud_02350</name>
</gene>
<name>A0A2D0J0D2_XENBU</name>
<dbReference type="Pfam" id="PF12728">
    <property type="entry name" value="HTH_17"/>
    <property type="match status" value="1"/>
</dbReference>
<dbReference type="Proteomes" id="UP000225833">
    <property type="component" value="Unassembled WGS sequence"/>
</dbReference>
<feature type="domain" description="Helix-turn-helix" evidence="1">
    <location>
        <begin position="18"/>
        <end position="64"/>
    </location>
</feature>
<sequence>MVLKMRIHPSATTLEKFTRAEAAVYLGVTAQTLANWAYTGKEKIPYHKIGRKVIYLKSDLDGYLVSTRRVQTA</sequence>
<evidence type="ECO:0000259" key="1">
    <source>
        <dbReference type="Pfam" id="PF12728"/>
    </source>
</evidence>
<dbReference type="OrthoDB" id="5609458at2"/>
<organism evidence="2 3">
    <name type="scientific">Xenorhabdus budapestensis</name>
    <dbReference type="NCBI Taxonomy" id="290110"/>
    <lineage>
        <taxon>Bacteria</taxon>
        <taxon>Pseudomonadati</taxon>
        <taxon>Pseudomonadota</taxon>
        <taxon>Gammaproteobacteria</taxon>
        <taxon>Enterobacterales</taxon>
        <taxon>Morganellaceae</taxon>
        <taxon>Xenorhabdus</taxon>
    </lineage>
</organism>
<proteinExistence type="predicted"/>
<dbReference type="SUPFAM" id="SSF46955">
    <property type="entry name" value="Putative DNA-binding domain"/>
    <property type="match status" value="1"/>
</dbReference>